<dbReference type="PANTHER" id="PTHR39463:SF1">
    <property type="entry name" value="MEDUSA"/>
    <property type="match status" value="1"/>
</dbReference>
<reference evidence="2 3" key="1">
    <citation type="submission" date="2018-12" db="EMBL/GenBank/DDBJ databases">
        <title>Draft genome sequence of Xylaria grammica IHI A82.</title>
        <authorList>
            <person name="Buettner E."/>
            <person name="Kellner H."/>
        </authorList>
    </citation>
    <scope>NUCLEOTIDE SEQUENCE [LARGE SCALE GENOMIC DNA]</scope>
    <source>
        <strain evidence="2 3">IHI A82</strain>
    </source>
</reference>
<proteinExistence type="predicted"/>
<feature type="compositionally biased region" description="Low complexity" evidence="1">
    <location>
        <begin position="285"/>
        <end position="299"/>
    </location>
</feature>
<protein>
    <submittedName>
        <fullName evidence="2">Uncharacterized protein</fullName>
    </submittedName>
</protein>
<evidence type="ECO:0000313" key="2">
    <source>
        <dbReference type="EMBL" id="RWA11974.1"/>
    </source>
</evidence>
<sequence length="369" mass="39850">MSAVKFNYPTYKLFEKLSFLKPQYHPERPIIIDADVESPETATLRYEEEAAARVNGGGLRGDSPPGLLGIEACPKPEPPPMHSFDSSRPYQDPQYQYPGQAFTTPQADTATAVQLNHLAFTANNSANQYMSSVVPTLTSYQPTSGGFGTKVVIKISAPYDLVAVTSHFFLAFGSHKCAAHAIRDANDASGLGYVVSGDAPQLDDTRSAGGNVPISLLIESADGQPLASIDVGTFTYHDAQAVGAEGSHGDITRRPSSKSHEDDQQQRTISPKHEQPEEADQLSEAAATATNTYPYAPTAHSSYDATGYPSNNHHHHPNSNNNNNSMLSTYHRPSYGTDYPRPPTLLKTPSWTSPYGPPLTSPRSPPSIH</sequence>
<dbReference type="AlphaFoldDB" id="A0A439DC39"/>
<organism evidence="2 3">
    <name type="scientific">Xylaria grammica</name>
    <dbReference type="NCBI Taxonomy" id="363999"/>
    <lineage>
        <taxon>Eukaryota</taxon>
        <taxon>Fungi</taxon>
        <taxon>Dikarya</taxon>
        <taxon>Ascomycota</taxon>
        <taxon>Pezizomycotina</taxon>
        <taxon>Sordariomycetes</taxon>
        <taxon>Xylariomycetidae</taxon>
        <taxon>Xylariales</taxon>
        <taxon>Xylariaceae</taxon>
        <taxon>Xylaria</taxon>
    </lineage>
</organism>
<keyword evidence="3" id="KW-1185">Reference proteome</keyword>
<dbReference type="STRING" id="363999.A0A439DC39"/>
<dbReference type="Proteomes" id="UP000286045">
    <property type="component" value="Unassembled WGS sequence"/>
</dbReference>
<evidence type="ECO:0000256" key="1">
    <source>
        <dbReference type="SAM" id="MobiDB-lite"/>
    </source>
</evidence>
<accession>A0A439DC39</accession>
<evidence type="ECO:0000313" key="3">
    <source>
        <dbReference type="Proteomes" id="UP000286045"/>
    </source>
</evidence>
<feature type="compositionally biased region" description="Pro residues" evidence="1">
    <location>
        <begin position="355"/>
        <end position="369"/>
    </location>
</feature>
<comment type="caution">
    <text evidence="2">The sequence shown here is derived from an EMBL/GenBank/DDBJ whole genome shotgun (WGS) entry which is preliminary data.</text>
</comment>
<gene>
    <name evidence="2" type="ORF">EKO27_g3125</name>
</gene>
<dbReference type="PANTHER" id="PTHR39463">
    <property type="entry name" value="MEDUSA"/>
    <property type="match status" value="1"/>
</dbReference>
<feature type="compositionally biased region" description="Basic and acidic residues" evidence="1">
    <location>
        <begin position="247"/>
        <end position="276"/>
    </location>
</feature>
<dbReference type="EMBL" id="RYZI01000064">
    <property type="protein sequence ID" value="RWA11974.1"/>
    <property type="molecule type" value="Genomic_DNA"/>
</dbReference>
<dbReference type="GO" id="GO:0005634">
    <property type="term" value="C:nucleus"/>
    <property type="evidence" value="ECO:0007669"/>
    <property type="project" value="TreeGrafter"/>
</dbReference>
<feature type="non-terminal residue" evidence="2">
    <location>
        <position position="369"/>
    </location>
</feature>
<name>A0A439DC39_9PEZI</name>
<feature type="region of interest" description="Disordered" evidence="1">
    <location>
        <begin position="243"/>
        <end position="369"/>
    </location>
</feature>